<dbReference type="Gene3D" id="1.20.1280.50">
    <property type="match status" value="1"/>
</dbReference>
<dbReference type="InParanoid" id="A0A165DCV4"/>
<dbReference type="OrthoDB" id="3224080at2759"/>
<dbReference type="Proteomes" id="UP000076842">
    <property type="component" value="Unassembled WGS sequence"/>
</dbReference>
<proteinExistence type="predicted"/>
<dbReference type="EMBL" id="KV424063">
    <property type="protein sequence ID" value="KZT52530.1"/>
    <property type="molecule type" value="Genomic_DNA"/>
</dbReference>
<reference evidence="1 2" key="1">
    <citation type="journal article" date="2016" name="Mol. Biol. Evol.">
        <title>Comparative Genomics of Early-Diverging Mushroom-Forming Fungi Provides Insights into the Origins of Lignocellulose Decay Capabilities.</title>
        <authorList>
            <person name="Nagy L.G."/>
            <person name="Riley R."/>
            <person name="Tritt A."/>
            <person name="Adam C."/>
            <person name="Daum C."/>
            <person name="Floudas D."/>
            <person name="Sun H."/>
            <person name="Yadav J.S."/>
            <person name="Pangilinan J."/>
            <person name="Larsson K.H."/>
            <person name="Matsuura K."/>
            <person name="Barry K."/>
            <person name="Labutti K."/>
            <person name="Kuo R."/>
            <person name="Ohm R.A."/>
            <person name="Bhattacharya S.S."/>
            <person name="Shirouzu T."/>
            <person name="Yoshinaga Y."/>
            <person name="Martin F.M."/>
            <person name="Grigoriev I.V."/>
            <person name="Hibbett D.S."/>
        </authorList>
    </citation>
    <scope>NUCLEOTIDE SEQUENCE [LARGE SCALE GENOMIC DNA]</scope>
    <source>
        <strain evidence="1 2">HHB12733</strain>
    </source>
</reference>
<evidence type="ECO:0000313" key="1">
    <source>
        <dbReference type="EMBL" id="KZT52530.1"/>
    </source>
</evidence>
<evidence type="ECO:0000313" key="2">
    <source>
        <dbReference type="Proteomes" id="UP000076842"/>
    </source>
</evidence>
<dbReference type="STRING" id="1353952.A0A165DCV4"/>
<organism evidence="1 2">
    <name type="scientific">Calocera cornea HHB12733</name>
    <dbReference type="NCBI Taxonomy" id="1353952"/>
    <lineage>
        <taxon>Eukaryota</taxon>
        <taxon>Fungi</taxon>
        <taxon>Dikarya</taxon>
        <taxon>Basidiomycota</taxon>
        <taxon>Agaricomycotina</taxon>
        <taxon>Dacrymycetes</taxon>
        <taxon>Dacrymycetales</taxon>
        <taxon>Dacrymycetaceae</taxon>
        <taxon>Calocera</taxon>
    </lineage>
</organism>
<keyword evidence="2" id="KW-1185">Reference proteome</keyword>
<accession>A0A165DCV4</accession>
<gene>
    <name evidence="1" type="ORF">CALCODRAFT_86856</name>
</gene>
<name>A0A165DCV4_9BASI</name>
<protein>
    <submittedName>
        <fullName evidence="1">Uncharacterized protein</fullName>
    </submittedName>
</protein>
<sequence length="488" mass="54644">MTSPDAEELTTPLTSNPYAHVHTSSGFAVEDMSDDIDLIPATRLKAAHNASLPVTRLPDDVLQAIFELEAEEIPRVTRTKSDIRSVAYQIDITHVCRRWRRLALLTPSLWCKLRLDHDQDVVMATRIISQCTESLSLELRISDLGVFIGEGGVRCSLWRVSPELSPLLRSFLEKHLHKICTLSIGACKHTLPIFFRDEYPVAERLTSLVVQDSTCEDARTPLPWPYHVSRLVAPHLHTLRIEGIDLPLHIVDSATLRTVSTRGRSWDRLSTPSDLLSELAGLSHVENLRYAITNLRPPVTHWPAQRLELPRLRSLHIEGDVQSSILSPYQMARFILAIHMPNLVHLSMSQLPQGYGSQESLMQILSSVPKVVSLSIEFDRDALLALLSGLVEVGPGTQTPLLPQLQRIDLCLTQPLNFTDSFPHYPLLSAVEEMAMVRRVTGTGIALLERLSMAPDLPIRTVDRLRQMGLSVGRLQSNFLDIEEVSVS</sequence>
<dbReference type="InterPro" id="IPR032675">
    <property type="entry name" value="LRR_dom_sf"/>
</dbReference>
<dbReference type="Gene3D" id="3.80.10.10">
    <property type="entry name" value="Ribonuclease Inhibitor"/>
    <property type="match status" value="1"/>
</dbReference>
<dbReference type="AlphaFoldDB" id="A0A165DCV4"/>